<organism evidence="1 2">
    <name type="scientific">Angomonas deanei</name>
    <dbReference type="NCBI Taxonomy" id="59799"/>
    <lineage>
        <taxon>Eukaryota</taxon>
        <taxon>Discoba</taxon>
        <taxon>Euglenozoa</taxon>
        <taxon>Kinetoplastea</taxon>
        <taxon>Metakinetoplastina</taxon>
        <taxon>Trypanosomatida</taxon>
        <taxon>Trypanosomatidae</taxon>
        <taxon>Strigomonadinae</taxon>
        <taxon>Angomonas</taxon>
    </lineage>
</organism>
<accession>A0A7G2C4C0</accession>
<evidence type="ECO:0008006" key="3">
    <source>
        <dbReference type="Google" id="ProtNLM"/>
    </source>
</evidence>
<dbReference type="OrthoDB" id="276077at2759"/>
<dbReference type="VEuPathDB" id="TriTrypDB:ADEAN_000190500"/>
<dbReference type="Gene3D" id="2.60.120.920">
    <property type="match status" value="1"/>
</dbReference>
<dbReference type="AlphaFoldDB" id="A0A7G2C4C0"/>
<evidence type="ECO:0000313" key="2">
    <source>
        <dbReference type="Proteomes" id="UP000515908"/>
    </source>
</evidence>
<evidence type="ECO:0000313" key="1">
    <source>
        <dbReference type="EMBL" id="CAD2214459.1"/>
    </source>
</evidence>
<dbReference type="EMBL" id="LR877147">
    <property type="protein sequence ID" value="CAD2214459.1"/>
    <property type="molecule type" value="Genomic_DNA"/>
</dbReference>
<protein>
    <recommendedName>
        <fullName evidence="3">SPRY domain containing protein</fullName>
    </recommendedName>
</protein>
<keyword evidence="2" id="KW-1185">Reference proteome</keyword>
<proteinExistence type="predicted"/>
<dbReference type="Proteomes" id="UP000515908">
    <property type="component" value="Chromosome 03"/>
</dbReference>
<reference evidence="1 2" key="1">
    <citation type="submission" date="2020-08" db="EMBL/GenBank/DDBJ databases">
        <authorList>
            <person name="Newling K."/>
            <person name="Davey J."/>
            <person name="Forrester S."/>
        </authorList>
    </citation>
    <scope>NUCLEOTIDE SEQUENCE [LARGE SCALE GENOMIC DNA]</scope>
    <source>
        <strain evidence="2">Crithidia deanei Carvalho (ATCC PRA-265)</strain>
    </source>
</reference>
<sequence length="243" mass="26810">MATKVESLNTKDVETHPQTREAYLPVGKDVKCHTFHWTRANPIYKLEGTVATHRGGGEKPYTAVIGDLELLPNTGKHYFEYRINTDNCRIGFCTSSAYGTGKELNDREFGTVPPKADSTPNTPTYLQTIGAVAPPEKSSVAAYMEVQTAKAYVNGQFKKQLWRLFVASSGATFGFVVDTNLGVVQLFVDKVYQGLLFDESCNLKGVRLCPCVGIAGMDMHNRNIGECNLNVKVHDVKTFDGVY</sequence>
<name>A0A7G2C4C0_9TRYP</name>
<dbReference type="InterPro" id="IPR043136">
    <property type="entry name" value="B30.2/SPRY_sf"/>
</dbReference>
<gene>
    <name evidence="1" type="ORF">ADEAN_000190500</name>
</gene>